<evidence type="ECO:0000313" key="5">
    <source>
        <dbReference type="EMBL" id="WAR06075.1"/>
    </source>
</evidence>
<accession>A0ABY7E8A1</accession>
<dbReference type="PROSITE" id="PS00122">
    <property type="entry name" value="CARBOXYLESTERASE_B_1"/>
    <property type="match status" value="1"/>
</dbReference>
<dbReference type="InterPro" id="IPR029058">
    <property type="entry name" value="AB_hydrolase_fold"/>
</dbReference>
<gene>
    <name evidence="5" type="ORF">MAR_021444</name>
</gene>
<organism evidence="5 6">
    <name type="scientific">Mya arenaria</name>
    <name type="common">Soft-shell clam</name>
    <dbReference type="NCBI Taxonomy" id="6604"/>
    <lineage>
        <taxon>Eukaryota</taxon>
        <taxon>Metazoa</taxon>
        <taxon>Spiralia</taxon>
        <taxon>Lophotrochozoa</taxon>
        <taxon>Mollusca</taxon>
        <taxon>Bivalvia</taxon>
        <taxon>Autobranchia</taxon>
        <taxon>Heteroconchia</taxon>
        <taxon>Euheterodonta</taxon>
        <taxon>Imparidentia</taxon>
        <taxon>Neoheterodontei</taxon>
        <taxon>Myida</taxon>
        <taxon>Myoidea</taxon>
        <taxon>Myidae</taxon>
        <taxon>Mya</taxon>
    </lineage>
</organism>
<evidence type="ECO:0000256" key="3">
    <source>
        <dbReference type="RuleBase" id="RU361235"/>
    </source>
</evidence>
<keyword evidence="6" id="KW-1185">Reference proteome</keyword>
<dbReference type="EC" id="3.1.1.-" evidence="3"/>
<dbReference type="InterPro" id="IPR019826">
    <property type="entry name" value="Carboxylesterase_B_AS"/>
</dbReference>
<comment type="similarity">
    <text evidence="1 3">Belongs to the type-B carboxylesterase/lipase family.</text>
</comment>
<reference evidence="5" key="1">
    <citation type="submission" date="2022-11" db="EMBL/GenBank/DDBJ databases">
        <title>Centuries of genome instability and evolution in soft-shell clam transmissible cancer (bioRxiv).</title>
        <authorList>
            <person name="Hart S.F.M."/>
            <person name="Yonemitsu M.A."/>
            <person name="Giersch R.M."/>
            <person name="Beal B.F."/>
            <person name="Arriagada G."/>
            <person name="Davis B.W."/>
            <person name="Ostrander E.A."/>
            <person name="Goff S.P."/>
            <person name="Metzger M.J."/>
        </authorList>
    </citation>
    <scope>NUCLEOTIDE SEQUENCE</scope>
    <source>
        <strain evidence="5">MELC-2E11</strain>
        <tissue evidence="5">Siphon/mantle</tissue>
    </source>
</reference>
<feature type="domain" description="Carboxylesterase type B" evidence="4">
    <location>
        <begin position="264"/>
        <end position="354"/>
    </location>
</feature>
<evidence type="ECO:0000313" key="6">
    <source>
        <dbReference type="Proteomes" id="UP001164746"/>
    </source>
</evidence>
<name>A0ABY7E8A1_MYAAR</name>
<keyword evidence="2 3" id="KW-0378">Hydrolase</keyword>
<dbReference type="PANTHER" id="PTHR45570">
    <property type="entry name" value="CARBOXYLIC ESTER HYDROLASE"/>
    <property type="match status" value="1"/>
</dbReference>
<dbReference type="InterPro" id="IPR002018">
    <property type="entry name" value="CarbesteraseB"/>
</dbReference>
<dbReference type="Proteomes" id="UP001164746">
    <property type="component" value="Chromosome 5"/>
</dbReference>
<evidence type="ECO:0000256" key="2">
    <source>
        <dbReference type="ARBA" id="ARBA00022801"/>
    </source>
</evidence>
<dbReference type="SUPFAM" id="SSF53474">
    <property type="entry name" value="alpha/beta-Hydrolases"/>
    <property type="match status" value="1"/>
</dbReference>
<dbReference type="Pfam" id="PF00135">
    <property type="entry name" value="COesterase"/>
    <property type="match status" value="2"/>
</dbReference>
<protein>
    <recommendedName>
        <fullName evidence="3">Carboxylic ester hydrolase</fullName>
        <ecNumber evidence="3">3.1.1.-</ecNumber>
    </recommendedName>
</protein>
<evidence type="ECO:0000259" key="4">
    <source>
        <dbReference type="Pfam" id="PF00135"/>
    </source>
</evidence>
<proteinExistence type="inferred from homology"/>
<evidence type="ECO:0000256" key="1">
    <source>
        <dbReference type="ARBA" id="ARBA00005964"/>
    </source>
</evidence>
<dbReference type="Gene3D" id="3.40.50.1820">
    <property type="entry name" value="alpha/beta hydrolase"/>
    <property type="match status" value="1"/>
</dbReference>
<dbReference type="EMBL" id="CP111016">
    <property type="protein sequence ID" value="WAR06075.1"/>
    <property type="molecule type" value="Genomic_DNA"/>
</dbReference>
<feature type="domain" description="Carboxylesterase type B" evidence="4">
    <location>
        <begin position="17"/>
        <end position="205"/>
    </location>
</feature>
<sequence length="361" mass="40350">MVYIHGGNFVHLSASSVFGFLYTGSKPGDAEGNYGIRDQRLALQWVQQNIKYFGGDPTMVTLFGQSAGGQSIPVHLMAKDSKDLFRNVIIESAPFDIPFKTKTEATYLASTVIGLLNCTDAGDDYMSCLRSKSTDELAEAQHDSRTKPTSLKVLDFFEPLGPFVDGDVVPFEIITAIYGNKLRQVPTMIGTLSEEARIFVYEAWGKPLTLPEYIAVLFATYPSHLGEMLQQYPPSADGDNRDILTRYVFNHAFSFPGWGKFSYCEGHVCHGEEIAYVFHSADRSGFDFSADEERLSDELIAYWTNFAYTSDPNSGPHKINISWPTYDSNSTMLQFQTPKSASIQNYLKNKCDFWDSIGYSA</sequence>